<dbReference type="AlphaFoldDB" id="A0A0D0DVR5"/>
<keyword evidence="5" id="KW-1185">Reference proteome</keyword>
<dbReference type="FunFam" id="3.40.630.30:FF:000006">
    <property type="entry name" value="Putative n-alpha-acetyltransferase 50"/>
    <property type="match status" value="1"/>
</dbReference>
<keyword evidence="1" id="KW-0808">Transferase</keyword>
<organism evidence="4 5">
    <name type="scientific">Paxillus rubicundulus Ve08.2h10</name>
    <dbReference type="NCBI Taxonomy" id="930991"/>
    <lineage>
        <taxon>Eukaryota</taxon>
        <taxon>Fungi</taxon>
        <taxon>Dikarya</taxon>
        <taxon>Basidiomycota</taxon>
        <taxon>Agaricomycotina</taxon>
        <taxon>Agaricomycetes</taxon>
        <taxon>Agaricomycetidae</taxon>
        <taxon>Boletales</taxon>
        <taxon>Paxilineae</taxon>
        <taxon>Paxillaceae</taxon>
        <taxon>Paxillus</taxon>
    </lineage>
</organism>
<dbReference type="HOGENOM" id="CLU_013985_5_3_1"/>
<accession>A0A0D0DVR5</accession>
<protein>
    <recommendedName>
        <fullName evidence="3">N-acetyltransferase domain-containing protein</fullName>
    </recommendedName>
</protein>
<evidence type="ECO:0000313" key="4">
    <source>
        <dbReference type="EMBL" id="KIK99063.1"/>
    </source>
</evidence>
<evidence type="ECO:0000313" key="5">
    <source>
        <dbReference type="Proteomes" id="UP000054538"/>
    </source>
</evidence>
<dbReference type="EMBL" id="KN824871">
    <property type="protein sequence ID" value="KIK99063.1"/>
    <property type="molecule type" value="Genomic_DNA"/>
</dbReference>
<dbReference type="SUPFAM" id="SSF55729">
    <property type="entry name" value="Acyl-CoA N-acyltransferases (Nat)"/>
    <property type="match status" value="1"/>
</dbReference>
<dbReference type="Proteomes" id="UP000054538">
    <property type="component" value="Unassembled WGS sequence"/>
</dbReference>
<sequence length="167" mass="19194">MESPPTPALAPRVSFASLTHQNIGTVQKLNSVLFPVKYSEKYYKDIQLSEVEAFCQLVYYNDVPVGNICCKLENKELYLTTLGILAPYRSRKLGSQALDRIIQAASSHTKPKIKRIFLHVQISNVDAKRFYERHGFKETGIKKDYYKKITPRDAWILEKTIENAPEQ</sequence>
<dbReference type="PANTHER" id="PTHR42919:SF8">
    <property type="entry name" value="N-ALPHA-ACETYLTRANSFERASE 50"/>
    <property type="match status" value="1"/>
</dbReference>
<dbReference type="Pfam" id="PF00583">
    <property type="entry name" value="Acetyltransf_1"/>
    <property type="match status" value="1"/>
</dbReference>
<keyword evidence="2" id="KW-0012">Acyltransferase</keyword>
<feature type="domain" description="N-acetyltransferase" evidence="3">
    <location>
        <begin position="13"/>
        <end position="162"/>
    </location>
</feature>
<dbReference type="STRING" id="930991.A0A0D0DVR5"/>
<dbReference type="GO" id="GO:0016747">
    <property type="term" value="F:acyltransferase activity, transferring groups other than amino-acyl groups"/>
    <property type="evidence" value="ECO:0007669"/>
    <property type="project" value="InterPro"/>
</dbReference>
<reference evidence="5" key="2">
    <citation type="submission" date="2015-01" db="EMBL/GenBank/DDBJ databases">
        <title>Evolutionary Origins and Diversification of the Mycorrhizal Mutualists.</title>
        <authorList>
            <consortium name="DOE Joint Genome Institute"/>
            <consortium name="Mycorrhizal Genomics Consortium"/>
            <person name="Kohler A."/>
            <person name="Kuo A."/>
            <person name="Nagy L.G."/>
            <person name="Floudas D."/>
            <person name="Copeland A."/>
            <person name="Barry K.W."/>
            <person name="Cichocki N."/>
            <person name="Veneault-Fourrey C."/>
            <person name="LaButti K."/>
            <person name="Lindquist E.A."/>
            <person name="Lipzen A."/>
            <person name="Lundell T."/>
            <person name="Morin E."/>
            <person name="Murat C."/>
            <person name="Riley R."/>
            <person name="Ohm R."/>
            <person name="Sun H."/>
            <person name="Tunlid A."/>
            <person name="Henrissat B."/>
            <person name="Grigoriev I.V."/>
            <person name="Hibbett D.S."/>
            <person name="Martin F."/>
        </authorList>
    </citation>
    <scope>NUCLEOTIDE SEQUENCE [LARGE SCALE GENOMIC DNA]</scope>
    <source>
        <strain evidence="5">Ve08.2h10</strain>
    </source>
</reference>
<dbReference type="CDD" id="cd04301">
    <property type="entry name" value="NAT_SF"/>
    <property type="match status" value="1"/>
</dbReference>
<dbReference type="FunCoup" id="A0A0D0DVR5">
    <property type="interactions" value="232"/>
</dbReference>
<gene>
    <name evidence="4" type="ORF">PAXRUDRAFT_30751</name>
</gene>
<dbReference type="InterPro" id="IPR016181">
    <property type="entry name" value="Acyl_CoA_acyltransferase"/>
</dbReference>
<name>A0A0D0DVR5_9AGAM</name>
<dbReference type="InterPro" id="IPR000182">
    <property type="entry name" value="GNAT_dom"/>
</dbReference>
<dbReference type="PROSITE" id="PS51186">
    <property type="entry name" value="GNAT"/>
    <property type="match status" value="1"/>
</dbReference>
<evidence type="ECO:0000259" key="3">
    <source>
        <dbReference type="PROSITE" id="PS51186"/>
    </source>
</evidence>
<evidence type="ECO:0000256" key="1">
    <source>
        <dbReference type="ARBA" id="ARBA00022679"/>
    </source>
</evidence>
<reference evidence="4 5" key="1">
    <citation type="submission" date="2014-04" db="EMBL/GenBank/DDBJ databases">
        <authorList>
            <consortium name="DOE Joint Genome Institute"/>
            <person name="Kuo A."/>
            <person name="Kohler A."/>
            <person name="Jargeat P."/>
            <person name="Nagy L.G."/>
            <person name="Floudas D."/>
            <person name="Copeland A."/>
            <person name="Barry K.W."/>
            <person name="Cichocki N."/>
            <person name="Veneault-Fourrey C."/>
            <person name="LaButti K."/>
            <person name="Lindquist E.A."/>
            <person name="Lipzen A."/>
            <person name="Lundell T."/>
            <person name="Morin E."/>
            <person name="Murat C."/>
            <person name="Sun H."/>
            <person name="Tunlid A."/>
            <person name="Henrissat B."/>
            <person name="Grigoriev I.V."/>
            <person name="Hibbett D.S."/>
            <person name="Martin F."/>
            <person name="Nordberg H.P."/>
            <person name="Cantor M.N."/>
            <person name="Hua S.X."/>
        </authorList>
    </citation>
    <scope>NUCLEOTIDE SEQUENCE [LARGE SCALE GENOMIC DNA]</scope>
    <source>
        <strain evidence="4 5">Ve08.2h10</strain>
    </source>
</reference>
<dbReference type="InterPro" id="IPR051556">
    <property type="entry name" value="N-term/lysine_N-AcTrnsfr"/>
</dbReference>
<dbReference type="GO" id="GO:0031415">
    <property type="term" value="C:NatA complex"/>
    <property type="evidence" value="ECO:0007669"/>
    <property type="project" value="TreeGrafter"/>
</dbReference>
<dbReference type="PANTHER" id="PTHR42919">
    <property type="entry name" value="N-ALPHA-ACETYLTRANSFERASE"/>
    <property type="match status" value="1"/>
</dbReference>
<dbReference type="GO" id="GO:0007064">
    <property type="term" value="P:mitotic sister chromatid cohesion"/>
    <property type="evidence" value="ECO:0007669"/>
    <property type="project" value="TreeGrafter"/>
</dbReference>
<dbReference type="Gene3D" id="3.40.630.30">
    <property type="match status" value="1"/>
</dbReference>
<evidence type="ECO:0000256" key="2">
    <source>
        <dbReference type="ARBA" id="ARBA00023315"/>
    </source>
</evidence>
<dbReference type="OrthoDB" id="47374at2759"/>
<dbReference type="InParanoid" id="A0A0D0DVR5"/>
<proteinExistence type="predicted"/>